<dbReference type="AlphaFoldDB" id="A0A2T0K763"/>
<name>A0A2T0K763_9ACTN</name>
<reference evidence="1 2" key="1">
    <citation type="submission" date="2018-03" db="EMBL/GenBank/DDBJ databases">
        <title>Genomic Encyclopedia of Archaeal and Bacterial Type Strains, Phase II (KMG-II): from individual species to whole genera.</title>
        <authorList>
            <person name="Goeker M."/>
        </authorList>
    </citation>
    <scope>NUCLEOTIDE SEQUENCE [LARGE SCALE GENOMIC DNA]</scope>
    <source>
        <strain evidence="1 2">DSM 43146</strain>
    </source>
</reference>
<gene>
    <name evidence="1" type="ORF">CLV67_11114</name>
</gene>
<dbReference type="InterPro" id="IPR027417">
    <property type="entry name" value="P-loop_NTPase"/>
</dbReference>
<dbReference type="OrthoDB" id="9806903at2"/>
<dbReference type="Proteomes" id="UP000239415">
    <property type="component" value="Unassembled WGS sequence"/>
</dbReference>
<evidence type="ECO:0000313" key="1">
    <source>
        <dbReference type="EMBL" id="PRX18867.1"/>
    </source>
</evidence>
<dbReference type="SUPFAM" id="SSF52540">
    <property type="entry name" value="P-loop containing nucleoside triphosphate hydrolases"/>
    <property type="match status" value="1"/>
</dbReference>
<proteinExistence type="predicted"/>
<dbReference type="EMBL" id="PVMZ01000011">
    <property type="protein sequence ID" value="PRX18867.1"/>
    <property type="molecule type" value="Genomic_DNA"/>
</dbReference>
<organism evidence="1 2">
    <name type="scientific">Actinoplanes italicus</name>
    <dbReference type="NCBI Taxonomy" id="113567"/>
    <lineage>
        <taxon>Bacteria</taxon>
        <taxon>Bacillati</taxon>
        <taxon>Actinomycetota</taxon>
        <taxon>Actinomycetes</taxon>
        <taxon>Micromonosporales</taxon>
        <taxon>Micromonosporaceae</taxon>
        <taxon>Actinoplanes</taxon>
    </lineage>
</organism>
<sequence length="176" mass="17519">MCGTGSSPGPAGPAPQWPGQAQSLVDAALADAGGGVLLVDAPAGEGTAEVVEALVSRMRGADGAVIVLTGESADLAGLARAVPGLAEVFGGRWDMPAYAPDALGEIVIRHLERRGHEVPDDVRDGVAVLVAGLQEPTVFAAHTLATSLSRMAASRTLALADLQGPVVLTGGPTAVS</sequence>
<accession>A0A2T0K763</accession>
<keyword evidence="2" id="KW-1185">Reference proteome</keyword>
<dbReference type="RefSeq" id="WP_106322743.1">
    <property type="nucleotide sequence ID" value="NZ_BOMO01000095.1"/>
</dbReference>
<protein>
    <submittedName>
        <fullName evidence="1">Uncharacterized protein</fullName>
    </submittedName>
</protein>
<comment type="caution">
    <text evidence="1">The sequence shown here is derived from an EMBL/GenBank/DDBJ whole genome shotgun (WGS) entry which is preliminary data.</text>
</comment>
<evidence type="ECO:0000313" key="2">
    <source>
        <dbReference type="Proteomes" id="UP000239415"/>
    </source>
</evidence>